<dbReference type="PANTHER" id="PTHR30582">
    <property type="entry name" value="L,D-TRANSPEPTIDASE"/>
    <property type="match status" value="1"/>
</dbReference>
<evidence type="ECO:0000256" key="9">
    <source>
        <dbReference type="PROSITE-ProRule" id="PRU01373"/>
    </source>
</evidence>
<dbReference type="Gene3D" id="2.40.440.10">
    <property type="entry name" value="L,D-transpeptidase catalytic domain-like"/>
    <property type="match status" value="1"/>
</dbReference>
<dbReference type="SUPFAM" id="SSF141523">
    <property type="entry name" value="L,D-transpeptidase catalytic domain-like"/>
    <property type="match status" value="1"/>
</dbReference>
<organism evidence="11 12">
    <name type="scientific">Fluoribacter dumoffii</name>
    <dbReference type="NCBI Taxonomy" id="463"/>
    <lineage>
        <taxon>Bacteria</taxon>
        <taxon>Pseudomonadati</taxon>
        <taxon>Pseudomonadota</taxon>
        <taxon>Gammaproteobacteria</taxon>
        <taxon>Legionellales</taxon>
        <taxon>Legionellaceae</taxon>
        <taxon>Fluoribacter</taxon>
    </lineage>
</organism>
<dbReference type="UniPathway" id="UPA00219"/>
<keyword evidence="12" id="KW-1185">Reference proteome</keyword>
<keyword evidence="6 9" id="KW-0133">Cell shape</keyword>
<dbReference type="GO" id="GO:0071555">
    <property type="term" value="P:cell wall organization"/>
    <property type="evidence" value="ECO:0007669"/>
    <property type="project" value="UniProtKB-UniRule"/>
</dbReference>
<dbReference type="GO" id="GO:0016757">
    <property type="term" value="F:glycosyltransferase activity"/>
    <property type="evidence" value="ECO:0007669"/>
    <property type="project" value="UniProtKB-KW"/>
</dbReference>
<dbReference type="AlphaFoldDB" id="A0A377GA05"/>
<evidence type="ECO:0000256" key="6">
    <source>
        <dbReference type="ARBA" id="ARBA00022960"/>
    </source>
</evidence>
<keyword evidence="5" id="KW-0378">Hydrolase</keyword>
<dbReference type="Proteomes" id="UP000254554">
    <property type="component" value="Unassembled WGS sequence"/>
</dbReference>
<sequence>MPGLVKPNPGISKISITCFTRVSKYTVMANSLQVILTKRLFILFFLQALIAFSTNATTLVLPPTGDVVGDVQYTLSEVNETIDEVGRRFDVGYNEIVRANPQINSSRSIINSRLVIPGQYILPDGPRKGIVINLAEYRLYYFPQNENVVITFPVGIGRSGWNTPLGVTKVVAKVANPKWRPTGNLRAEAEKNGDFLPDEFPSGPYNPLGQYALRLGWPTYLIHGTNKLDGIGMRVSAGCIRMFPDDIEYLYRMVPLGTSVRVINQPIKIGRKDGAWVIQIHPLLSEQRGKTLHSLLNKQLKNQHISNLENNKIIHNELAYPTGLIRKI</sequence>
<gene>
    <name evidence="11" type="primary">ynhG</name>
    <name evidence="11" type="ORF">NCTC11370_01387</name>
</gene>
<dbReference type="PROSITE" id="PS52029">
    <property type="entry name" value="LD_TPASE"/>
    <property type="match status" value="1"/>
</dbReference>
<dbReference type="CDD" id="cd16913">
    <property type="entry name" value="YkuD_like"/>
    <property type="match status" value="1"/>
</dbReference>
<dbReference type="GO" id="GO:0018104">
    <property type="term" value="P:peptidoglycan-protein cross-linking"/>
    <property type="evidence" value="ECO:0007669"/>
    <property type="project" value="TreeGrafter"/>
</dbReference>
<dbReference type="InterPro" id="IPR005490">
    <property type="entry name" value="LD_TPept_cat_dom"/>
</dbReference>
<evidence type="ECO:0000256" key="5">
    <source>
        <dbReference type="ARBA" id="ARBA00022801"/>
    </source>
</evidence>
<dbReference type="EMBL" id="UGGT01000001">
    <property type="protein sequence ID" value="STO21320.1"/>
    <property type="molecule type" value="Genomic_DNA"/>
</dbReference>
<keyword evidence="7 9" id="KW-0573">Peptidoglycan synthesis</keyword>
<feature type="active site" description="Proton donor/acceptor" evidence="9">
    <location>
        <position position="223"/>
    </location>
</feature>
<accession>A0A377GA05</accession>
<evidence type="ECO:0000256" key="7">
    <source>
        <dbReference type="ARBA" id="ARBA00022984"/>
    </source>
</evidence>
<dbReference type="PANTHER" id="PTHR30582:SF24">
    <property type="entry name" value="L,D-TRANSPEPTIDASE ERFK_SRFK-RELATED"/>
    <property type="match status" value="1"/>
</dbReference>
<dbReference type="GO" id="GO:0005576">
    <property type="term" value="C:extracellular region"/>
    <property type="evidence" value="ECO:0007669"/>
    <property type="project" value="TreeGrafter"/>
</dbReference>
<evidence type="ECO:0000256" key="4">
    <source>
        <dbReference type="ARBA" id="ARBA00022679"/>
    </source>
</evidence>
<name>A0A377GA05_9GAMM</name>
<evidence type="ECO:0000256" key="2">
    <source>
        <dbReference type="ARBA" id="ARBA00005992"/>
    </source>
</evidence>
<feature type="domain" description="L,D-TPase catalytic" evidence="10">
    <location>
        <begin position="128"/>
        <end position="263"/>
    </location>
</feature>
<dbReference type="InterPro" id="IPR050979">
    <property type="entry name" value="LD-transpeptidase"/>
</dbReference>
<dbReference type="InterPro" id="IPR038063">
    <property type="entry name" value="Transpep_catalytic_dom"/>
</dbReference>
<comment type="similarity">
    <text evidence="2">Belongs to the YkuD family.</text>
</comment>
<keyword evidence="3" id="KW-0328">Glycosyltransferase</keyword>
<keyword evidence="4 11" id="KW-0808">Transferase</keyword>
<evidence type="ECO:0000313" key="12">
    <source>
        <dbReference type="Proteomes" id="UP000254554"/>
    </source>
</evidence>
<feature type="active site" description="Nucleophile" evidence="9">
    <location>
        <position position="239"/>
    </location>
</feature>
<reference evidence="11 12" key="1">
    <citation type="submission" date="2018-06" db="EMBL/GenBank/DDBJ databases">
        <authorList>
            <consortium name="Pathogen Informatics"/>
            <person name="Doyle S."/>
        </authorList>
    </citation>
    <scope>NUCLEOTIDE SEQUENCE [LARGE SCALE GENOMIC DNA]</scope>
    <source>
        <strain evidence="11 12">NCTC11370</strain>
    </source>
</reference>
<dbReference type="Pfam" id="PF03734">
    <property type="entry name" value="YkuD"/>
    <property type="match status" value="1"/>
</dbReference>
<evidence type="ECO:0000313" key="11">
    <source>
        <dbReference type="EMBL" id="STO21320.1"/>
    </source>
</evidence>
<keyword evidence="8 9" id="KW-0961">Cell wall biogenesis/degradation</keyword>
<dbReference type="GO" id="GO:0008360">
    <property type="term" value="P:regulation of cell shape"/>
    <property type="evidence" value="ECO:0007669"/>
    <property type="project" value="UniProtKB-UniRule"/>
</dbReference>
<dbReference type="GO" id="GO:0071972">
    <property type="term" value="F:peptidoglycan L,D-transpeptidase activity"/>
    <property type="evidence" value="ECO:0007669"/>
    <property type="project" value="TreeGrafter"/>
</dbReference>
<comment type="pathway">
    <text evidence="1 9">Cell wall biogenesis; peptidoglycan biosynthesis.</text>
</comment>
<dbReference type="STRING" id="1094715.GCA_000236165_01036"/>
<proteinExistence type="inferred from homology"/>
<dbReference type="EC" id="2.-.-.-" evidence="11"/>
<evidence type="ECO:0000259" key="10">
    <source>
        <dbReference type="PROSITE" id="PS52029"/>
    </source>
</evidence>
<protein>
    <submittedName>
        <fullName evidence="11">Probable L,D-transpeptidase YnhG</fullName>
        <ecNumber evidence="11">2.-.-.-</ecNumber>
    </submittedName>
</protein>
<evidence type="ECO:0000256" key="3">
    <source>
        <dbReference type="ARBA" id="ARBA00022676"/>
    </source>
</evidence>
<evidence type="ECO:0000256" key="1">
    <source>
        <dbReference type="ARBA" id="ARBA00004752"/>
    </source>
</evidence>
<evidence type="ECO:0000256" key="8">
    <source>
        <dbReference type="ARBA" id="ARBA00023316"/>
    </source>
</evidence>